<dbReference type="InterPro" id="IPR029063">
    <property type="entry name" value="SAM-dependent_MTases_sf"/>
</dbReference>
<keyword evidence="2" id="KW-0808">Transferase</keyword>
<evidence type="ECO:0000259" key="1">
    <source>
        <dbReference type="Pfam" id="PF13679"/>
    </source>
</evidence>
<protein>
    <submittedName>
        <fullName evidence="2">SAM-dependent methyltransferase</fullName>
    </submittedName>
</protein>
<keyword evidence="2" id="KW-0489">Methyltransferase</keyword>
<dbReference type="GO" id="GO:0008168">
    <property type="term" value="F:methyltransferase activity"/>
    <property type="evidence" value="ECO:0007669"/>
    <property type="project" value="UniProtKB-KW"/>
</dbReference>
<keyword evidence="3" id="KW-1185">Reference proteome</keyword>
<dbReference type="InterPro" id="IPR025714">
    <property type="entry name" value="Methyltranfer_dom"/>
</dbReference>
<organism evidence="2 3">
    <name type="scientific">Jingyaoa shaoxingensis</name>
    <dbReference type="NCBI Taxonomy" id="2763671"/>
    <lineage>
        <taxon>Bacteria</taxon>
        <taxon>Bacillati</taxon>
        <taxon>Bacillota</taxon>
        <taxon>Clostridia</taxon>
        <taxon>Lachnospirales</taxon>
        <taxon>Lachnospiraceae</taxon>
        <taxon>Jingyaoa</taxon>
    </lineage>
</organism>
<accession>A0ABR7NBF4</accession>
<proteinExistence type="predicted"/>
<dbReference type="PANTHER" id="PTHR13369">
    <property type="match status" value="1"/>
</dbReference>
<comment type="caution">
    <text evidence="2">The sequence shown here is derived from an EMBL/GenBank/DDBJ whole genome shotgun (WGS) entry which is preliminary data.</text>
</comment>
<feature type="domain" description="Methyltransferase" evidence="1">
    <location>
        <begin position="153"/>
        <end position="290"/>
    </location>
</feature>
<dbReference type="Proteomes" id="UP000657421">
    <property type="component" value="Unassembled WGS sequence"/>
</dbReference>
<dbReference type="CDD" id="cd02440">
    <property type="entry name" value="AdoMet_MTases"/>
    <property type="match status" value="1"/>
</dbReference>
<sequence length="393" mass="46212">MEQLLNLLNQAMNENMLRMTISGKRHTEIPDKVKIRPVQLKGQLYFQTCVSDGKKEFHKNYPREELLEQIGEWMRQDYRQLQMDTTVQSVQAMVSKKGKATIKQRIVPQKRQAKPLEHNRKKRYLLEEGTPVPFLVDLGVMTQEGKIVKSRYDKFRQINRYLEFVEDILPELNADRELTLIDFGCGKSYLTFALYYYLTVKKQYRIRMIGLDLKRDVMEHCQELADHYGYDRLTFLTGDIADYDGVDQVDMVVSLHACDTATDYALEKALEWNAKVIFAVPCCHHELNRQMHSSLQQPVLKYGLIQERMAALMTDAFRADVLELEGYRVQVLEFIDMEHTPKNILIRAVRQEEATPEKKQQMRQKLRECMDAWNVNPLFYRLRLGGEDEKDTD</sequence>
<reference evidence="2 3" key="1">
    <citation type="submission" date="2020-08" db="EMBL/GenBank/DDBJ databases">
        <title>Genome public.</title>
        <authorList>
            <person name="Liu C."/>
            <person name="Sun Q."/>
        </authorList>
    </citation>
    <scope>NUCLEOTIDE SEQUENCE [LARGE SCALE GENOMIC DNA]</scope>
    <source>
        <strain evidence="2 3">NSJ-46</strain>
    </source>
</reference>
<dbReference type="Gene3D" id="3.40.50.150">
    <property type="entry name" value="Vaccinia Virus protein VP39"/>
    <property type="match status" value="1"/>
</dbReference>
<evidence type="ECO:0000313" key="3">
    <source>
        <dbReference type="Proteomes" id="UP000657421"/>
    </source>
</evidence>
<name>A0ABR7NBF4_9FIRM</name>
<dbReference type="EMBL" id="JACRSZ010000007">
    <property type="protein sequence ID" value="MBC8573058.1"/>
    <property type="molecule type" value="Genomic_DNA"/>
</dbReference>
<dbReference type="SUPFAM" id="SSF53335">
    <property type="entry name" value="S-adenosyl-L-methionine-dependent methyltransferases"/>
    <property type="match status" value="1"/>
</dbReference>
<dbReference type="RefSeq" id="WP_249308087.1">
    <property type="nucleotide sequence ID" value="NZ_JACRSZ010000007.1"/>
</dbReference>
<evidence type="ECO:0000313" key="2">
    <source>
        <dbReference type="EMBL" id="MBC8573058.1"/>
    </source>
</evidence>
<dbReference type="PANTHER" id="PTHR13369:SF3">
    <property type="entry name" value="METHYLTRANSFERASE DOMAIN-CONTAINING PROTEIN"/>
    <property type="match status" value="1"/>
</dbReference>
<gene>
    <name evidence="2" type="ORF">H8716_08180</name>
</gene>
<dbReference type="GO" id="GO:0032259">
    <property type="term" value="P:methylation"/>
    <property type="evidence" value="ECO:0007669"/>
    <property type="project" value="UniProtKB-KW"/>
</dbReference>
<dbReference type="Pfam" id="PF13679">
    <property type="entry name" value="Methyltransf_32"/>
    <property type="match status" value="1"/>
</dbReference>